<organism evidence="4 5">
    <name type="scientific">Brevibacillus panacihumi</name>
    <dbReference type="NCBI Taxonomy" id="497735"/>
    <lineage>
        <taxon>Bacteria</taxon>
        <taxon>Bacillati</taxon>
        <taxon>Bacillota</taxon>
        <taxon>Bacilli</taxon>
        <taxon>Bacillales</taxon>
        <taxon>Paenibacillaceae</taxon>
        <taxon>Brevibacillus</taxon>
    </lineage>
</organism>
<name>A0A3M8CN32_9BACL</name>
<dbReference type="Pfam" id="PF02397">
    <property type="entry name" value="Bac_transf"/>
    <property type="match status" value="1"/>
</dbReference>
<dbReference type="AlphaFoldDB" id="A0A3M8CN32"/>
<keyword evidence="2" id="KW-1133">Transmembrane helix</keyword>
<evidence type="ECO:0000259" key="3">
    <source>
        <dbReference type="Pfam" id="PF02397"/>
    </source>
</evidence>
<feature type="domain" description="Bacterial sugar transferase" evidence="3">
    <location>
        <begin position="21"/>
        <end position="198"/>
    </location>
</feature>
<dbReference type="EMBL" id="RHHT01000035">
    <property type="protein sequence ID" value="RNB76717.1"/>
    <property type="molecule type" value="Genomic_DNA"/>
</dbReference>
<evidence type="ECO:0000256" key="1">
    <source>
        <dbReference type="ARBA" id="ARBA00006464"/>
    </source>
</evidence>
<gene>
    <name evidence="4" type="ORF">EDM58_16940</name>
</gene>
<dbReference type="InterPro" id="IPR003362">
    <property type="entry name" value="Bact_transf"/>
</dbReference>
<comment type="similarity">
    <text evidence="1">Belongs to the bacterial sugar transferase family.</text>
</comment>
<reference evidence="4 5" key="1">
    <citation type="submission" date="2018-10" db="EMBL/GenBank/DDBJ databases">
        <title>Phylogenomics of Brevibacillus.</title>
        <authorList>
            <person name="Dunlap C."/>
        </authorList>
    </citation>
    <scope>NUCLEOTIDE SEQUENCE [LARGE SCALE GENOMIC DNA]</scope>
    <source>
        <strain evidence="4 5">JCM 15085</strain>
    </source>
</reference>
<comment type="caution">
    <text evidence="4">The sequence shown here is derived from an EMBL/GenBank/DDBJ whole genome shotgun (WGS) entry which is preliminary data.</text>
</comment>
<dbReference type="PANTHER" id="PTHR30576:SF0">
    <property type="entry name" value="UNDECAPRENYL-PHOSPHATE N-ACETYLGALACTOSAMINYL 1-PHOSPHATE TRANSFERASE-RELATED"/>
    <property type="match status" value="1"/>
</dbReference>
<dbReference type="PANTHER" id="PTHR30576">
    <property type="entry name" value="COLANIC BIOSYNTHESIS UDP-GLUCOSE LIPID CARRIER TRANSFERASE"/>
    <property type="match status" value="1"/>
</dbReference>
<evidence type="ECO:0000313" key="5">
    <source>
        <dbReference type="Proteomes" id="UP000281915"/>
    </source>
</evidence>
<dbReference type="Proteomes" id="UP000281915">
    <property type="component" value="Unassembled WGS sequence"/>
</dbReference>
<keyword evidence="4" id="KW-0808">Transferase</keyword>
<evidence type="ECO:0000313" key="4">
    <source>
        <dbReference type="EMBL" id="RNB76717.1"/>
    </source>
</evidence>
<evidence type="ECO:0000256" key="2">
    <source>
        <dbReference type="SAM" id="Phobius"/>
    </source>
</evidence>
<protein>
    <submittedName>
        <fullName evidence="4">Sugar transferase</fullName>
    </submittedName>
</protein>
<feature type="transmembrane region" description="Helical" evidence="2">
    <location>
        <begin position="26"/>
        <end position="49"/>
    </location>
</feature>
<keyword evidence="2" id="KW-0812">Transmembrane</keyword>
<sequence>MDYIRVTRPRATVSLYASCVKGVLDIVFAFFLLIFLLPLFLLLAVILYFDSPGRILFRQVRIGKHGKEFTIFKFRTMHTDVPAEGFSPTSELDPRITRFGRFLRKTSLDELPQLLNILRGEMSFVGPRPEQKKIVEEVYTIREKQRFLVKPGMTGLWQISQDRNKPIHENLQHDFLYLEQMSFLLDFKIICRTIQVVMRSNTC</sequence>
<dbReference type="GO" id="GO:0016780">
    <property type="term" value="F:phosphotransferase activity, for other substituted phosphate groups"/>
    <property type="evidence" value="ECO:0007669"/>
    <property type="project" value="TreeGrafter"/>
</dbReference>
<accession>A0A3M8CN32</accession>
<dbReference type="RefSeq" id="WP_122914366.1">
    <property type="nucleotide sequence ID" value="NZ_RHHT01000035.1"/>
</dbReference>
<proteinExistence type="inferred from homology"/>
<keyword evidence="2" id="KW-0472">Membrane</keyword>